<keyword evidence="3" id="KW-1185">Reference proteome</keyword>
<proteinExistence type="predicted"/>
<dbReference type="EMBL" id="SSOP01000047">
    <property type="protein sequence ID" value="KAB5593039.1"/>
    <property type="molecule type" value="Genomic_DNA"/>
</dbReference>
<evidence type="ECO:0000313" key="2">
    <source>
        <dbReference type="EMBL" id="KAB5593039.1"/>
    </source>
</evidence>
<dbReference type="AlphaFoldDB" id="A0A5N5QN14"/>
<feature type="region of interest" description="Disordered" evidence="1">
    <location>
        <begin position="495"/>
        <end position="662"/>
    </location>
</feature>
<sequence length="898" mass="101348">MDIFKLAPHISEDTLEYSLYPKETENYPAALRTLILEYVAGLLPQNFLWHRDSFELNARFPDPKSSSKLSQKFPTDWMFDGRMRVGDCVDDEWCAVWLLKEISTKWDLAVSVHDTDGEFLLIEAADVLPAWITPENAENRVWIYQGHLHIIPLNYASDPSTRPPQEIRESSDNDIGVQPSTAEYLNVKDALRLIFDENTPTRANNNVEQAAWNRIVKYPPALEQHSHRTKAYLPIDIARTLSVDPSLVQRAVETFYTRDALQLRAAQKMARFPPKPDVLTMVSMTRPAYAQLIGQSFHPPKVFGVWQEREGTPERRWRDVGMKIACGFEMMYAESKSQVKALSGNTPEAREARMDALHRDEGYKTYIQGLTKAGYFGEELAGSQMYKERERVAADKYIEFRSNAVRPPFAAQVEEAIKLSSEDAATFSQIGEEDSSEWLQVDESTFDSMLKQKFNRKEAEEQLGEDAEDRYAQEQASKLQELAKKVEGFVEGKGDLEGARFDDDILEEDMGPDSDDESEVSDQADEKERRQRAMDQLVPPLEPGVYGQMPTSYSNSQAVKPSTLETETHIPEDTDMPSLDEPTSQASKTSIAEVYKTSTSTARDSDQQSEQKRREKPFRRPLLPRDRYDGVDSDDDTDPEDMETAINNGLPDDDESEEDRPTVVGEVEIDMNDEQEEFIKFSREALGIDDALWSKIMEERAHRGAFVPMSQSKQPISDATMNAPTATDESLSDNETHWFDAPPKQRPRRAPASGPKPPGNPKLDSFEAVMEAMEAELRSSRTKSKPATNIRSSASQGLPQDKGKGRAIPRAEGKKDKRVRIAEDECGKEDIEAAMERELRAALDDNGDSDDEGQAPIDYNLIKNFLESFKGQGGASGPVSNLASRLQQGWMFPRDNES</sequence>
<comment type="caution">
    <text evidence="2">The sequence shown here is derived from an EMBL/GenBank/DDBJ whole genome shotgun (WGS) entry which is preliminary data.</text>
</comment>
<feature type="compositionally biased region" description="Basic and acidic residues" evidence="1">
    <location>
        <begin position="524"/>
        <end position="533"/>
    </location>
</feature>
<dbReference type="Pfam" id="PF07093">
    <property type="entry name" value="SGT1"/>
    <property type="match status" value="1"/>
</dbReference>
<feature type="compositionally biased region" description="Basic and acidic residues" evidence="1">
    <location>
        <begin position="603"/>
        <end position="613"/>
    </location>
</feature>
<feature type="compositionally biased region" description="Polar residues" evidence="1">
    <location>
        <begin position="785"/>
        <end position="798"/>
    </location>
</feature>
<accession>A0A5N5QN14</accession>
<evidence type="ECO:0000256" key="1">
    <source>
        <dbReference type="SAM" id="MobiDB-lite"/>
    </source>
</evidence>
<feature type="compositionally biased region" description="Acidic residues" evidence="1">
    <location>
        <begin position="504"/>
        <end position="523"/>
    </location>
</feature>
<feature type="compositionally biased region" description="Polar residues" evidence="1">
    <location>
        <begin position="581"/>
        <end position="602"/>
    </location>
</feature>
<feature type="compositionally biased region" description="Basic and acidic residues" evidence="1">
    <location>
        <begin position="801"/>
        <end position="816"/>
    </location>
</feature>
<dbReference type="GO" id="GO:0005634">
    <property type="term" value="C:nucleus"/>
    <property type="evidence" value="ECO:0007669"/>
    <property type="project" value="TreeGrafter"/>
</dbReference>
<feature type="compositionally biased region" description="Polar residues" evidence="1">
    <location>
        <begin position="549"/>
        <end position="565"/>
    </location>
</feature>
<protein>
    <submittedName>
        <fullName evidence="2">Protein SGT1</fullName>
    </submittedName>
</protein>
<feature type="compositionally biased region" description="Acidic residues" evidence="1">
    <location>
        <begin position="631"/>
        <end position="643"/>
    </location>
</feature>
<name>A0A5N5QN14_9AGAM</name>
<reference evidence="2 3" key="1">
    <citation type="journal article" date="2019" name="Fungal Biol. Biotechnol.">
        <title>Draft genome sequence of fastidious pathogen Ceratobasidium theobromae, which causes vascular-streak dieback in Theobroma cacao.</title>
        <authorList>
            <person name="Ali S.S."/>
            <person name="Asman A."/>
            <person name="Shao J."/>
            <person name="Firmansyah A.P."/>
            <person name="Susilo A.W."/>
            <person name="Rosmana A."/>
            <person name="McMahon P."/>
            <person name="Junaid M."/>
            <person name="Guest D."/>
            <person name="Kheng T.Y."/>
            <person name="Meinhardt L.W."/>
            <person name="Bailey B.A."/>
        </authorList>
    </citation>
    <scope>NUCLEOTIDE SEQUENCE [LARGE SCALE GENOMIC DNA]</scope>
    <source>
        <strain evidence="2 3">CT2</strain>
    </source>
</reference>
<gene>
    <name evidence="2" type="ORF">CTheo_3504</name>
</gene>
<organism evidence="2 3">
    <name type="scientific">Ceratobasidium theobromae</name>
    <dbReference type="NCBI Taxonomy" id="1582974"/>
    <lineage>
        <taxon>Eukaryota</taxon>
        <taxon>Fungi</taxon>
        <taxon>Dikarya</taxon>
        <taxon>Basidiomycota</taxon>
        <taxon>Agaricomycotina</taxon>
        <taxon>Agaricomycetes</taxon>
        <taxon>Cantharellales</taxon>
        <taxon>Ceratobasidiaceae</taxon>
        <taxon>Ceratobasidium</taxon>
    </lineage>
</organism>
<evidence type="ECO:0000313" key="3">
    <source>
        <dbReference type="Proteomes" id="UP000383932"/>
    </source>
</evidence>
<dbReference type="PANTHER" id="PTHR13060:SF0">
    <property type="entry name" value="PROTEIN ECDYSONELESS HOMOLOG"/>
    <property type="match status" value="1"/>
</dbReference>
<dbReference type="OrthoDB" id="27237at2759"/>
<feature type="region of interest" description="Disordered" evidence="1">
    <location>
        <begin position="705"/>
        <end position="816"/>
    </location>
</feature>
<feature type="compositionally biased region" description="Polar residues" evidence="1">
    <location>
        <begin position="709"/>
        <end position="729"/>
    </location>
</feature>
<dbReference type="InterPro" id="IPR010770">
    <property type="entry name" value="Ecd"/>
</dbReference>
<dbReference type="Proteomes" id="UP000383932">
    <property type="component" value="Unassembled WGS sequence"/>
</dbReference>
<dbReference type="PANTHER" id="PTHR13060">
    <property type="entry name" value="SGT1 PROTEIN HSGT1 SUPPRESSOR OF GCR2"/>
    <property type="match status" value="1"/>
</dbReference>